<dbReference type="Proteomes" id="UP001209540">
    <property type="component" value="Unassembled WGS sequence"/>
</dbReference>
<proteinExistence type="predicted"/>
<gene>
    <name evidence="2" type="ORF">BDA99DRAFT_510148</name>
</gene>
<keyword evidence="3" id="KW-1185">Reference proteome</keyword>
<feature type="signal peptide" evidence="1">
    <location>
        <begin position="1"/>
        <end position="23"/>
    </location>
</feature>
<dbReference type="EMBL" id="JAIXMP010000013">
    <property type="protein sequence ID" value="KAI9263421.1"/>
    <property type="molecule type" value="Genomic_DNA"/>
</dbReference>
<organism evidence="2 3">
    <name type="scientific">Phascolomyces articulosus</name>
    <dbReference type="NCBI Taxonomy" id="60185"/>
    <lineage>
        <taxon>Eukaryota</taxon>
        <taxon>Fungi</taxon>
        <taxon>Fungi incertae sedis</taxon>
        <taxon>Mucoromycota</taxon>
        <taxon>Mucoromycotina</taxon>
        <taxon>Mucoromycetes</taxon>
        <taxon>Mucorales</taxon>
        <taxon>Lichtheimiaceae</taxon>
        <taxon>Phascolomyces</taxon>
    </lineage>
</organism>
<protein>
    <recommendedName>
        <fullName evidence="4">Secreted protein</fullName>
    </recommendedName>
</protein>
<evidence type="ECO:0000313" key="3">
    <source>
        <dbReference type="Proteomes" id="UP001209540"/>
    </source>
</evidence>
<reference evidence="2" key="2">
    <citation type="submission" date="2023-02" db="EMBL/GenBank/DDBJ databases">
        <authorList>
            <consortium name="DOE Joint Genome Institute"/>
            <person name="Mondo S.J."/>
            <person name="Chang Y."/>
            <person name="Wang Y."/>
            <person name="Ahrendt S."/>
            <person name="Andreopoulos W."/>
            <person name="Barry K."/>
            <person name="Beard J."/>
            <person name="Benny G.L."/>
            <person name="Blankenship S."/>
            <person name="Bonito G."/>
            <person name="Cuomo C."/>
            <person name="Desiro A."/>
            <person name="Gervers K.A."/>
            <person name="Hundley H."/>
            <person name="Kuo A."/>
            <person name="LaButti K."/>
            <person name="Lang B.F."/>
            <person name="Lipzen A."/>
            <person name="O'Donnell K."/>
            <person name="Pangilinan J."/>
            <person name="Reynolds N."/>
            <person name="Sandor L."/>
            <person name="Smith M.W."/>
            <person name="Tsang A."/>
            <person name="Grigoriev I.V."/>
            <person name="Stajich J.E."/>
            <person name="Spatafora J.W."/>
        </authorList>
    </citation>
    <scope>NUCLEOTIDE SEQUENCE</scope>
    <source>
        <strain evidence="2">RSA 2281</strain>
    </source>
</reference>
<comment type="caution">
    <text evidence="2">The sequence shown here is derived from an EMBL/GenBank/DDBJ whole genome shotgun (WGS) entry which is preliminary data.</text>
</comment>
<accession>A0AAD5K0P2</accession>
<evidence type="ECO:0000256" key="1">
    <source>
        <dbReference type="SAM" id="SignalP"/>
    </source>
</evidence>
<feature type="chain" id="PRO_5042027018" description="Secreted protein" evidence="1">
    <location>
        <begin position="24"/>
        <end position="82"/>
    </location>
</feature>
<keyword evidence="1" id="KW-0732">Signal</keyword>
<evidence type="ECO:0000313" key="2">
    <source>
        <dbReference type="EMBL" id="KAI9263421.1"/>
    </source>
</evidence>
<sequence length="82" mass="10040">MYFFFFLYLLFHHLLTFLPSCLSLPPFYYDSPLPQLYTSWGGNNLTHFRFFFNHAKDFLSPFKKLYKFCVLQKFVACLNFWI</sequence>
<dbReference type="AlphaFoldDB" id="A0AAD5K0P2"/>
<evidence type="ECO:0008006" key="4">
    <source>
        <dbReference type="Google" id="ProtNLM"/>
    </source>
</evidence>
<name>A0AAD5K0P2_9FUNG</name>
<reference evidence="2" key="1">
    <citation type="journal article" date="2022" name="IScience">
        <title>Evolution of zygomycete secretomes and the origins of terrestrial fungal ecologies.</title>
        <authorList>
            <person name="Chang Y."/>
            <person name="Wang Y."/>
            <person name="Mondo S."/>
            <person name="Ahrendt S."/>
            <person name="Andreopoulos W."/>
            <person name="Barry K."/>
            <person name="Beard J."/>
            <person name="Benny G.L."/>
            <person name="Blankenship S."/>
            <person name="Bonito G."/>
            <person name="Cuomo C."/>
            <person name="Desiro A."/>
            <person name="Gervers K.A."/>
            <person name="Hundley H."/>
            <person name="Kuo A."/>
            <person name="LaButti K."/>
            <person name="Lang B.F."/>
            <person name="Lipzen A."/>
            <person name="O'Donnell K."/>
            <person name="Pangilinan J."/>
            <person name="Reynolds N."/>
            <person name="Sandor L."/>
            <person name="Smith M.E."/>
            <person name="Tsang A."/>
            <person name="Grigoriev I.V."/>
            <person name="Stajich J.E."/>
            <person name="Spatafora J.W."/>
        </authorList>
    </citation>
    <scope>NUCLEOTIDE SEQUENCE</scope>
    <source>
        <strain evidence="2">RSA 2281</strain>
    </source>
</reference>